<dbReference type="PANTHER" id="PTHR15176:SF1">
    <property type="entry name" value="NEPHROCYSTIN-1"/>
    <property type="match status" value="1"/>
</dbReference>
<dbReference type="PANTHER" id="PTHR15176">
    <property type="entry name" value="NEPHROCYSTIN"/>
    <property type="match status" value="1"/>
</dbReference>
<name>A0A8C5QXV6_9ANUR</name>
<organism evidence="5 6">
    <name type="scientific">Leptobrachium leishanense</name>
    <name type="common">Leishan spiny toad</name>
    <dbReference type="NCBI Taxonomy" id="445787"/>
    <lineage>
        <taxon>Eukaryota</taxon>
        <taxon>Metazoa</taxon>
        <taxon>Chordata</taxon>
        <taxon>Craniata</taxon>
        <taxon>Vertebrata</taxon>
        <taxon>Euteleostomi</taxon>
        <taxon>Amphibia</taxon>
        <taxon>Batrachia</taxon>
        <taxon>Anura</taxon>
        <taxon>Pelobatoidea</taxon>
        <taxon>Megophryidae</taxon>
        <taxon>Leptobrachium</taxon>
    </lineage>
</organism>
<dbReference type="InterPro" id="IPR039687">
    <property type="entry name" value="NPHP1"/>
</dbReference>
<dbReference type="SMART" id="SM00326">
    <property type="entry name" value="SH3"/>
    <property type="match status" value="1"/>
</dbReference>
<evidence type="ECO:0000313" key="6">
    <source>
        <dbReference type="Proteomes" id="UP000694569"/>
    </source>
</evidence>
<dbReference type="InterPro" id="IPR036028">
    <property type="entry name" value="SH3-like_dom_sf"/>
</dbReference>
<dbReference type="GO" id="GO:0005929">
    <property type="term" value="C:cilium"/>
    <property type="evidence" value="ECO:0007669"/>
    <property type="project" value="TreeGrafter"/>
</dbReference>
<dbReference type="Gene3D" id="2.30.30.40">
    <property type="entry name" value="SH3 Domains"/>
    <property type="match status" value="1"/>
</dbReference>
<feature type="compositionally biased region" description="Polar residues" evidence="3">
    <location>
        <begin position="291"/>
        <end position="306"/>
    </location>
</feature>
<protein>
    <submittedName>
        <fullName evidence="5">Nephrocystin 1</fullName>
    </submittedName>
</protein>
<reference evidence="5" key="1">
    <citation type="submission" date="2025-08" db="UniProtKB">
        <authorList>
            <consortium name="Ensembl"/>
        </authorList>
    </citation>
    <scope>IDENTIFICATION</scope>
</reference>
<evidence type="ECO:0000256" key="3">
    <source>
        <dbReference type="SAM" id="MobiDB-lite"/>
    </source>
</evidence>
<gene>
    <name evidence="5" type="primary">NPHP1</name>
</gene>
<dbReference type="PROSITE" id="PS50002">
    <property type="entry name" value="SH3"/>
    <property type="match status" value="1"/>
</dbReference>
<sequence length="723" mass="82085">MSVKVRKARGPLQNTLRVTDDLKRQFDDLLRETLEKDVLEPAVKKEFYQRCIQLKVLVDKNREALQNLKQCPSLHAYWSTIAGWLGQALQQPIESDEPAPVGSYDLQKAEEEQRLLKLSEQLRKLTLTLAQGDGEFSDPSIRTQSKASVGEDDVEEDSEEEEDDEEEDEEDPDPEEEEEEDEDDPEFDPTVKEFISLGDFQAQQKEDLTIQKGEVLLILDKRPDGWWVAQNSRGDKGIVPKTYLEVYKQGEQNQDPSEVESEEEEEGEEEEEKKAAAHEKSASKEGPADDTVSQTSSAKKTQEMSTTDALTIMGTIPAGFRSSTLAKLLDQGENFRASLYLQPGLSPSQLSFKDLLWDHQQGCIQVLPTRVSCILTLWSCKMIPLPAASIQILSRHVRLCLFDGTKVLSNIHTLRATWLPKNSKTWTFSPRVTGILPSLLDGDCFVRTGNQSAEIGILFELGVTYIRNSTGERGELSCGWTFLKLFDVNGVPVPPKTYELTLNGGTPYERGIEVDPSISRRANSGVFHQMITQRRQPRLLVKLRSSNNRRREMLNFLPETIVGSMCYIPLLVLYRQIIGDVLLKERVSMQNADLICNPLLATFPRAVEHPDIMDALRSGWAEKQNSMKRSEKRDKEFMKNSFIQVYHDTAFPLLQSTLLQGPKWADDEIEASRWKVIADFLKQNRERDGSLHFLLSPDNINKPFDISDITYDFPDTARKTLIL</sequence>
<dbReference type="GO" id="GO:0005737">
    <property type="term" value="C:cytoplasm"/>
    <property type="evidence" value="ECO:0007669"/>
    <property type="project" value="TreeGrafter"/>
</dbReference>
<accession>A0A8C5QXV6</accession>
<dbReference type="InterPro" id="IPR001452">
    <property type="entry name" value="SH3_domain"/>
</dbReference>
<dbReference type="SUPFAM" id="SSF50044">
    <property type="entry name" value="SH3-domain"/>
    <property type="match status" value="1"/>
</dbReference>
<keyword evidence="1 2" id="KW-0728">SH3 domain</keyword>
<keyword evidence="6" id="KW-1185">Reference proteome</keyword>
<feature type="compositionally biased region" description="Acidic residues" evidence="3">
    <location>
        <begin position="150"/>
        <end position="187"/>
    </location>
</feature>
<dbReference type="Ensembl" id="ENSLLET00000046075.1">
    <property type="protein sequence ID" value="ENSLLEP00000044298.1"/>
    <property type="gene ID" value="ENSLLEG00000028143.1"/>
</dbReference>
<feature type="compositionally biased region" description="Acidic residues" evidence="3">
    <location>
        <begin position="257"/>
        <end position="271"/>
    </location>
</feature>
<dbReference type="GO" id="GO:0090251">
    <property type="term" value="P:protein localization involved in establishment of planar polarity"/>
    <property type="evidence" value="ECO:0007669"/>
    <property type="project" value="TreeGrafter"/>
</dbReference>
<dbReference type="InterPro" id="IPR030642">
    <property type="entry name" value="NPHP1_SH3"/>
</dbReference>
<feature type="region of interest" description="Disordered" evidence="3">
    <location>
        <begin position="249"/>
        <end position="306"/>
    </location>
</feature>
<reference evidence="5" key="2">
    <citation type="submission" date="2025-09" db="UniProtKB">
        <authorList>
            <consortium name="Ensembl"/>
        </authorList>
    </citation>
    <scope>IDENTIFICATION</scope>
</reference>
<dbReference type="Pfam" id="PF00018">
    <property type="entry name" value="SH3_1"/>
    <property type="match status" value="1"/>
</dbReference>
<dbReference type="OrthoDB" id="5340910at2759"/>
<dbReference type="CDD" id="cd11770">
    <property type="entry name" value="SH3_Nephrocystin"/>
    <property type="match status" value="1"/>
</dbReference>
<evidence type="ECO:0000256" key="2">
    <source>
        <dbReference type="PROSITE-ProRule" id="PRU00192"/>
    </source>
</evidence>
<dbReference type="Proteomes" id="UP000694569">
    <property type="component" value="Unplaced"/>
</dbReference>
<evidence type="ECO:0000259" key="4">
    <source>
        <dbReference type="PROSITE" id="PS50002"/>
    </source>
</evidence>
<feature type="compositionally biased region" description="Basic and acidic residues" evidence="3">
    <location>
        <begin position="272"/>
        <end position="287"/>
    </location>
</feature>
<dbReference type="GeneTree" id="ENSGT00390000007701"/>
<evidence type="ECO:0000256" key="1">
    <source>
        <dbReference type="ARBA" id="ARBA00022443"/>
    </source>
</evidence>
<feature type="domain" description="SH3" evidence="4">
    <location>
        <begin position="189"/>
        <end position="249"/>
    </location>
</feature>
<dbReference type="AlphaFoldDB" id="A0A8C5QXV6"/>
<feature type="region of interest" description="Disordered" evidence="3">
    <location>
        <begin position="133"/>
        <end position="210"/>
    </location>
</feature>
<proteinExistence type="predicted"/>
<evidence type="ECO:0000313" key="5">
    <source>
        <dbReference type="Ensembl" id="ENSLLEP00000044298.1"/>
    </source>
</evidence>